<organism evidence="3 4">
    <name type="scientific">Mesorhabditis belari</name>
    <dbReference type="NCBI Taxonomy" id="2138241"/>
    <lineage>
        <taxon>Eukaryota</taxon>
        <taxon>Metazoa</taxon>
        <taxon>Ecdysozoa</taxon>
        <taxon>Nematoda</taxon>
        <taxon>Chromadorea</taxon>
        <taxon>Rhabditida</taxon>
        <taxon>Rhabditina</taxon>
        <taxon>Rhabditomorpha</taxon>
        <taxon>Rhabditoidea</taxon>
        <taxon>Rhabditidae</taxon>
        <taxon>Mesorhabditinae</taxon>
        <taxon>Mesorhabditis</taxon>
    </lineage>
</organism>
<keyword evidence="2" id="KW-0812">Transmembrane</keyword>
<accession>A0AAF3FDU0</accession>
<protein>
    <submittedName>
        <fullName evidence="4">Uncharacterized protein</fullName>
    </submittedName>
</protein>
<keyword evidence="2" id="KW-0472">Membrane</keyword>
<dbReference type="Proteomes" id="UP000887575">
    <property type="component" value="Unassembled WGS sequence"/>
</dbReference>
<dbReference type="AlphaFoldDB" id="A0AAF3FDU0"/>
<evidence type="ECO:0000256" key="1">
    <source>
        <dbReference type="SAM" id="MobiDB-lite"/>
    </source>
</evidence>
<feature type="region of interest" description="Disordered" evidence="1">
    <location>
        <begin position="218"/>
        <end position="251"/>
    </location>
</feature>
<proteinExistence type="predicted"/>
<feature type="transmembrane region" description="Helical" evidence="2">
    <location>
        <begin position="169"/>
        <end position="190"/>
    </location>
</feature>
<evidence type="ECO:0000313" key="4">
    <source>
        <dbReference type="WBParaSite" id="MBELARI_LOCUS5171"/>
    </source>
</evidence>
<feature type="transmembrane region" description="Helical" evidence="2">
    <location>
        <begin position="104"/>
        <end position="124"/>
    </location>
</feature>
<feature type="compositionally biased region" description="Basic and acidic residues" evidence="1">
    <location>
        <begin position="15"/>
        <end position="26"/>
    </location>
</feature>
<evidence type="ECO:0000313" key="3">
    <source>
        <dbReference type="Proteomes" id="UP000887575"/>
    </source>
</evidence>
<sequence>MIAVSSRRSILAKELPQERSQSKERMISQSKVDSPEASKGETFVKKRPVTSKPLVYSIFPPLLFLTVNFSIYLTLLIRWANSVYPKTLIPPEDLVKKVCGGLDTWFLTLLLILRFWFVTTNFFVIRRTKNSFTLTLTIQLATITTDLLMIVVVFNFLFRGCNQSMVPLIVIWLQVGLQILWFAYMYYWFAHLNQILNSIRNPSATSTFTKKGQELHNVKTENTQSNGSKRVVRPMPTSTPIQMPKEYERNE</sequence>
<keyword evidence="3" id="KW-1185">Reference proteome</keyword>
<name>A0AAF3FDU0_9BILA</name>
<keyword evidence="2" id="KW-1133">Transmembrane helix</keyword>
<feature type="transmembrane region" description="Helical" evidence="2">
    <location>
        <begin position="136"/>
        <end position="157"/>
    </location>
</feature>
<feature type="transmembrane region" description="Helical" evidence="2">
    <location>
        <begin position="54"/>
        <end position="77"/>
    </location>
</feature>
<feature type="region of interest" description="Disordered" evidence="1">
    <location>
        <begin position="1"/>
        <end position="39"/>
    </location>
</feature>
<dbReference type="WBParaSite" id="MBELARI_LOCUS5171">
    <property type="protein sequence ID" value="MBELARI_LOCUS5171"/>
    <property type="gene ID" value="MBELARI_LOCUS5171"/>
</dbReference>
<reference evidence="4" key="1">
    <citation type="submission" date="2024-02" db="UniProtKB">
        <authorList>
            <consortium name="WormBaseParasite"/>
        </authorList>
    </citation>
    <scope>IDENTIFICATION</scope>
</reference>
<evidence type="ECO:0000256" key="2">
    <source>
        <dbReference type="SAM" id="Phobius"/>
    </source>
</evidence>